<gene>
    <name evidence="1" type="ORF">ALMOND_2B022590</name>
</gene>
<evidence type="ECO:0000313" key="1">
    <source>
        <dbReference type="EMBL" id="VVA36990.1"/>
    </source>
</evidence>
<dbReference type="Gramene" id="VVA36990">
    <property type="protein sequence ID" value="VVA36990"/>
    <property type="gene ID" value="Prudul26B022590"/>
</dbReference>
<evidence type="ECO:0000313" key="2">
    <source>
        <dbReference type="Proteomes" id="UP000327085"/>
    </source>
</evidence>
<feature type="non-terminal residue" evidence="1">
    <location>
        <position position="1"/>
    </location>
</feature>
<dbReference type="AlphaFoldDB" id="A0A5E4GBL2"/>
<accession>A0A5E4GBL2</accession>
<dbReference type="InParanoid" id="A0A5E4GBL2"/>
<name>A0A5E4GBL2_PRUDU</name>
<protein>
    <submittedName>
        <fullName evidence="1">Uncharacterized protein</fullName>
    </submittedName>
</protein>
<reference evidence="2" key="1">
    <citation type="journal article" date="2020" name="Plant J.">
        <title>Transposons played a major role in the diversification between the closely related almond and peach genomes: results from the almond genome sequence.</title>
        <authorList>
            <person name="Alioto T."/>
            <person name="Alexiou K.G."/>
            <person name="Bardil A."/>
            <person name="Barteri F."/>
            <person name="Castanera R."/>
            <person name="Cruz F."/>
            <person name="Dhingra A."/>
            <person name="Duval H."/>
            <person name="Fernandez I Marti A."/>
            <person name="Frias L."/>
            <person name="Galan B."/>
            <person name="Garcia J.L."/>
            <person name="Howad W."/>
            <person name="Gomez-Garrido J."/>
            <person name="Gut M."/>
            <person name="Julca I."/>
            <person name="Morata J."/>
            <person name="Puigdomenech P."/>
            <person name="Ribeca P."/>
            <person name="Rubio Cabetas M.J."/>
            <person name="Vlasova A."/>
            <person name="Wirthensohn M."/>
            <person name="Garcia-Mas J."/>
            <person name="Gabaldon T."/>
            <person name="Casacuberta J.M."/>
            <person name="Arus P."/>
        </authorList>
    </citation>
    <scope>NUCLEOTIDE SEQUENCE [LARGE SCALE GENOMIC DNA]</scope>
    <source>
        <strain evidence="2">cv. Texas</strain>
    </source>
</reference>
<sequence>ESDGNVENWVRKNMSGGSRLRWDSGERKNMFIELNISIDERFGAVQIKKFVALLYHGIFNENTRCGTSIKFLYGMSHSSITKTPNNSKIVKGWWLVIEQLKG</sequence>
<proteinExistence type="predicted"/>
<organism evidence="1 2">
    <name type="scientific">Prunus dulcis</name>
    <name type="common">Almond</name>
    <name type="synonym">Amygdalus dulcis</name>
    <dbReference type="NCBI Taxonomy" id="3755"/>
    <lineage>
        <taxon>Eukaryota</taxon>
        <taxon>Viridiplantae</taxon>
        <taxon>Streptophyta</taxon>
        <taxon>Embryophyta</taxon>
        <taxon>Tracheophyta</taxon>
        <taxon>Spermatophyta</taxon>
        <taxon>Magnoliopsida</taxon>
        <taxon>eudicotyledons</taxon>
        <taxon>Gunneridae</taxon>
        <taxon>Pentapetalae</taxon>
        <taxon>rosids</taxon>
        <taxon>fabids</taxon>
        <taxon>Rosales</taxon>
        <taxon>Rosaceae</taxon>
        <taxon>Amygdaloideae</taxon>
        <taxon>Amygdaleae</taxon>
        <taxon>Prunus</taxon>
    </lineage>
</organism>
<dbReference type="Proteomes" id="UP000327085">
    <property type="component" value="Chromosome 8"/>
</dbReference>
<dbReference type="EMBL" id="CABIKO010000494">
    <property type="protein sequence ID" value="VVA36990.1"/>
    <property type="molecule type" value="Genomic_DNA"/>
</dbReference>